<dbReference type="EMBL" id="JAALLT010000005">
    <property type="protein sequence ID" value="NGP78024.1"/>
    <property type="molecule type" value="Genomic_DNA"/>
</dbReference>
<dbReference type="AlphaFoldDB" id="A0A6M1T3I2"/>
<protein>
    <submittedName>
        <fullName evidence="2">YfhO family protein</fullName>
    </submittedName>
</protein>
<feature type="transmembrane region" description="Helical" evidence="1">
    <location>
        <begin position="324"/>
        <end position="341"/>
    </location>
</feature>
<keyword evidence="1" id="KW-0812">Transmembrane</keyword>
<accession>A0A6M1T3I2</accession>
<feature type="transmembrane region" description="Helical" evidence="1">
    <location>
        <begin position="801"/>
        <end position="821"/>
    </location>
</feature>
<reference evidence="2 3" key="1">
    <citation type="submission" date="2020-02" db="EMBL/GenBank/DDBJ databases">
        <title>Balneolaceae bacterium YR4-1, complete genome.</title>
        <authorList>
            <person name="Li Y."/>
            <person name="Wu S."/>
        </authorList>
    </citation>
    <scope>NUCLEOTIDE SEQUENCE [LARGE SCALE GENOMIC DNA]</scope>
    <source>
        <strain evidence="2 3">YR4-1</strain>
    </source>
</reference>
<dbReference type="Proteomes" id="UP000473278">
    <property type="component" value="Unassembled WGS sequence"/>
</dbReference>
<keyword evidence="3" id="KW-1185">Reference proteome</keyword>
<evidence type="ECO:0000256" key="1">
    <source>
        <dbReference type="SAM" id="Phobius"/>
    </source>
</evidence>
<organism evidence="2 3">
    <name type="scientific">Halalkalibaculum roseum</name>
    <dbReference type="NCBI Taxonomy" id="2709311"/>
    <lineage>
        <taxon>Bacteria</taxon>
        <taxon>Pseudomonadati</taxon>
        <taxon>Balneolota</taxon>
        <taxon>Balneolia</taxon>
        <taxon>Balneolales</taxon>
        <taxon>Balneolaceae</taxon>
        <taxon>Halalkalibaculum</taxon>
    </lineage>
</organism>
<feature type="transmembrane region" description="Helical" evidence="1">
    <location>
        <begin position="111"/>
        <end position="129"/>
    </location>
</feature>
<keyword evidence="1" id="KW-1133">Transmembrane helix</keyword>
<keyword evidence="1" id="KW-0472">Membrane</keyword>
<evidence type="ECO:0000313" key="2">
    <source>
        <dbReference type="EMBL" id="NGP78024.1"/>
    </source>
</evidence>
<dbReference type="PANTHER" id="PTHR38454">
    <property type="entry name" value="INTEGRAL MEMBRANE PROTEIN-RELATED"/>
    <property type="match status" value="1"/>
</dbReference>
<feature type="transmembrane region" description="Helical" evidence="1">
    <location>
        <begin position="495"/>
        <end position="513"/>
    </location>
</feature>
<dbReference type="PANTHER" id="PTHR38454:SF1">
    <property type="entry name" value="INTEGRAL MEMBRANE PROTEIN"/>
    <property type="match status" value="1"/>
</dbReference>
<gene>
    <name evidence="2" type="ORF">G3570_15350</name>
</gene>
<sequence length="825" mass="92541">MARTSTDSLKEDFISRLSRNKQHVIALIVLFVLPIILYSSVLIGGQTFMANDVMQWRAGAESIIEYKEAHDGENPLWATNMFSGMPSYVISAPQSVPSLDTLVKEISDSAYPLQYFWVLLGGIYCLFILQGIRPFASVVGSILIGFTTYIPIIIEAGHNTKFVAYAIITWVLVGYWMMSRSNKKLLAFFIFSLALTLELRANHPQVFYYFIYLLGFWWIFDTVQAYRKNEITEWLTRSAYIAGAGLLAIMASLESYWRLYEYSQFSTRGGSTLDVGSGSGLGLDYAFSWSQGVGELLTLIIPGIFGGASGEAYWGPKPFTSGPHYLGAVAFLLALIGLFAYRKKIKYLFLGVGTLTMLFSLGENFRLLNEFMFNYVPFFNKFRTPEMWLIVTVFCFSVLAVFGIHALFTMAKEKVKQPKKLYIPLGMALGLGLIFAMGSNALLSFEKPGERQQYEQQVARQNNVSVDNPQVQQAVSNYMANQLKPARKAMAKKDSIRYFVIVLLASVLIYLFYSGRISKGYFLAALILFTAYDMLSVGNRYTSKDRLVPDRITAEQYIERQKRPLDEFIINNIQSEEGYPYRVFPLLDNPFNNAVPAYFYPSIGGYTGAKLAHYQDMIDRLLMAGPQGINMPILDMLNVKFISSGQQLPFPDLQQVYANQNRFVYENTNVLPKAFFVDTVVTAGSPGEAVQLMEPGSGFNPAELAVVETEQSLTTTADTAASVQVSSYTDNRIVLQTSTEEPGFLVLSEIYYPAGWQATLDGEPVPIYKTNFVLRGFSIPSGEHTLELRFKPTSAIWGARLAWAGHIIIWICGLLAIGLIYQRKS</sequence>
<dbReference type="RefSeq" id="WP_165143759.1">
    <property type="nucleotide sequence ID" value="NZ_JAALLT010000005.1"/>
</dbReference>
<comment type="caution">
    <text evidence="2">The sequence shown here is derived from an EMBL/GenBank/DDBJ whole genome shotgun (WGS) entry which is preliminary data.</text>
</comment>
<feature type="transmembrane region" description="Helical" evidence="1">
    <location>
        <begin position="207"/>
        <end position="226"/>
    </location>
</feature>
<feature type="transmembrane region" description="Helical" evidence="1">
    <location>
        <begin position="238"/>
        <end position="257"/>
    </location>
</feature>
<dbReference type="Pfam" id="PF09586">
    <property type="entry name" value="YfhO"/>
    <property type="match status" value="1"/>
</dbReference>
<feature type="transmembrane region" description="Helical" evidence="1">
    <location>
        <begin position="136"/>
        <end position="156"/>
    </location>
</feature>
<feature type="transmembrane region" description="Helical" evidence="1">
    <location>
        <begin position="348"/>
        <end position="367"/>
    </location>
</feature>
<name>A0A6M1T3I2_9BACT</name>
<feature type="transmembrane region" description="Helical" evidence="1">
    <location>
        <begin position="520"/>
        <end position="538"/>
    </location>
</feature>
<feature type="transmembrane region" description="Helical" evidence="1">
    <location>
        <begin position="387"/>
        <end position="409"/>
    </location>
</feature>
<dbReference type="InterPro" id="IPR018580">
    <property type="entry name" value="Uncharacterised_YfhO"/>
</dbReference>
<feature type="transmembrane region" description="Helical" evidence="1">
    <location>
        <begin position="421"/>
        <end position="443"/>
    </location>
</feature>
<evidence type="ECO:0000313" key="3">
    <source>
        <dbReference type="Proteomes" id="UP000473278"/>
    </source>
</evidence>
<feature type="transmembrane region" description="Helical" evidence="1">
    <location>
        <begin position="24"/>
        <end position="44"/>
    </location>
</feature>
<proteinExistence type="predicted"/>
<feature type="transmembrane region" description="Helical" evidence="1">
    <location>
        <begin position="162"/>
        <end position="178"/>
    </location>
</feature>